<dbReference type="GO" id="GO:0008195">
    <property type="term" value="F:phosphatidate phosphatase activity"/>
    <property type="evidence" value="ECO:0007669"/>
    <property type="project" value="UniProtKB-EC"/>
</dbReference>
<evidence type="ECO:0000256" key="22">
    <source>
        <dbReference type="ARBA" id="ARBA00023136"/>
    </source>
</evidence>
<keyword evidence="18" id="KW-0256">Endoplasmic reticulum</keyword>
<evidence type="ECO:0000256" key="30">
    <source>
        <dbReference type="ARBA" id="ARBA00055569"/>
    </source>
</evidence>
<dbReference type="PANTHER" id="PTHR10165:SF79">
    <property type="entry name" value="PHOSPHOLIPID PHOSPHATASE 3"/>
    <property type="match status" value="1"/>
</dbReference>
<comment type="subcellular location">
    <subcellularLocation>
        <location evidence="9">Basolateral cell membrane</location>
        <topology evidence="9">Multi-pass membrane protein</topology>
    </subcellularLocation>
    <subcellularLocation>
        <location evidence="8">Endoplasmic reticulum membrane</location>
        <topology evidence="8">Multi-pass membrane protein</topology>
    </subcellularLocation>
    <subcellularLocation>
        <location evidence="7">Endoplasmic reticulum-Golgi intermediate compartment membrane</location>
        <topology evidence="7">Multi-pass membrane protein</topology>
    </subcellularLocation>
    <subcellularLocation>
        <location evidence="10">Golgi apparatus membrane</location>
        <topology evidence="10">Multi-pass membrane protein</topology>
    </subcellularLocation>
    <subcellularLocation>
        <location evidence="5">Golgi apparatus</location>
        <location evidence="5">trans-Golgi network membrane</location>
    </subcellularLocation>
    <subcellularLocation>
        <location evidence="6">Membrane raft</location>
        <topology evidence="6">Multi-pass membrane protein</topology>
    </subcellularLocation>
</comment>
<evidence type="ECO:0000256" key="36">
    <source>
        <dbReference type="ARBA" id="ARBA00082411"/>
    </source>
</evidence>
<sequence>MAQETRNGGTSTLNNNNGVDNSKKKLLIALDIFCLLLAMLPSLVLHRNSVRPYQRGLYCSDYSLNYPYKNSTVSSSVLTAVGLTLPAVSVSLPRHTRSVGHGEHGTQKRGGPESRGSGASLPFLIIETSTIKPYHRGFYCSDESIRYPRKEGDTISDAVLCGVGILIAIFSIVIGECYRIHQLHEGTKSFVGNPYVAALYRQMGVFLFGCAVSQSFTDIAKVSVGRMRPHFINVCRPDFSTIDCSLGYITNYTCTGDESDVQEARKSFFSGHASFSMFTMLYLAFYLQSRFTWRGARLLRPLLQFTLLMMAFYTGLSRVSDHKHHPTDVLAGFVQGALVAYCIVFYVSDLFKHRVKPATPQPSPIKKELLPSSDIIERNNHHNMV</sequence>
<comment type="catalytic activity">
    <reaction evidence="1">
        <text>(9Z)-octadecenoyl-sn-glycero-3-phosphate + H2O = (9Z-octadecenoyl)-glycerol + phosphate</text>
        <dbReference type="Rhea" id="RHEA:50884"/>
        <dbReference type="ChEBI" id="CHEBI:15377"/>
        <dbReference type="ChEBI" id="CHEBI:43474"/>
        <dbReference type="ChEBI" id="CHEBI:75937"/>
        <dbReference type="ChEBI" id="CHEBI:84973"/>
    </reaction>
    <physiologicalReaction direction="left-to-right" evidence="1">
        <dbReference type="Rhea" id="RHEA:50885"/>
    </physiologicalReaction>
</comment>
<dbReference type="EMBL" id="CADEAL010004054">
    <property type="protein sequence ID" value="CAB1450431.1"/>
    <property type="molecule type" value="Genomic_DNA"/>
</dbReference>
<keyword evidence="16 38" id="KW-0812">Transmembrane</keyword>
<reference evidence="40" key="1">
    <citation type="submission" date="2020-03" db="EMBL/GenBank/DDBJ databases">
        <authorList>
            <person name="Weist P."/>
        </authorList>
    </citation>
    <scope>NUCLEOTIDE SEQUENCE</scope>
</reference>
<evidence type="ECO:0000256" key="18">
    <source>
        <dbReference type="ARBA" id="ARBA00022824"/>
    </source>
</evidence>
<comment type="catalytic activity">
    <reaction evidence="3">
        <text>a 1,2-diacyl-sn-glycero-3-phosphate + H2O = a 1,2-diacyl-sn-glycerol + phosphate</text>
        <dbReference type="Rhea" id="RHEA:27429"/>
        <dbReference type="ChEBI" id="CHEBI:15377"/>
        <dbReference type="ChEBI" id="CHEBI:17815"/>
        <dbReference type="ChEBI" id="CHEBI:43474"/>
        <dbReference type="ChEBI" id="CHEBI:58608"/>
        <dbReference type="EC" id="3.1.3.4"/>
    </reaction>
    <physiologicalReaction direction="left-to-right" evidence="3">
        <dbReference type="Rhea" id="RHEA:27430"/>
    </physiologicalReaction>
</comment>
<evidence type="ECO:0000256" key="27">
    <source>
        <dbReference type="ARBA" id="ARBA00047355"/>
    </source>
</evidence>
<keyword evidence="20" id="KW-0333">Golgi apparatus</keyword>
<dbReference type="InterPro" id="IPR036938">
    <property type="entry name" value="PAP2/HPO_sf"/>
</dbReference>
<evidence type="ECO:0000256" key="32">
    <source>
        <dbReference type="ARBA" id="ARBA00074742"/>
    </source>
</evidence>
<evidence type="ECO:0000256" key="17">
    <source>
        <dbReference type="ARBA" id="ARBA00022801"/>
    </source>
</evidence>
<evidence type="ECO:0000256" key="31">
    <source>
        <dbReference type="ARBA" id="ARBA00065293"/>
    </source>
</evidence>
<protein>
    <recommendedName>
        <fullName evidence="32">Phospholipid phosphatase 3</fullName>
        <ecNumber evidence="13">3.1.3.4</ecNumber>
    </recommendedName>
    <alternativeName>
        <fullName evidence="36">Lipid phosphate phosphohydrolase 3</fullName>
    </alternativeName>
    <alternativeName>
        <fullName evidence="35">PAP2-beta</fullName>
    </alternativeName>
    <alternativeName>
        <fullName evidence="33">Phosphatidate phosphohydrolase type 2b</fullName>
    </alternativeName>
    <alternativeName>
        <fullName evidence="34">Phosphatidic acid phosphatase 2b</fullName>
    </alternativeName>
</protein>
<dbReference type="GO" id="GO:0007165">
    <property type="term" value="P:signal transduction"/>
    <property type="evidence" value="ECO:0007669"/>
    <property type="project" value="TreeGrafter"/>
</dbReference>
<evidence type="ECO:0000256" key="6">
    <source>
        <dbReference type="ARBA" id="ARBA00004314"/>
    </source>
</evidence>
<evidence type="ECO:0000256" key="13">
    <source>
        <dbReference type="ARBA" id="ARBA00012638"/>
    </source>
</evidence>
<name>A0A9N7VLC2_PLEPL</name>
<dbReference type="PANTHER" id="PTHR10165">
    <property type="entry name" value="LIPID PHOSPHATE PHOSPHATASE"/>
    <property type="match status" value="1"/>
</dbReference>
<keyword evidence="41" id="KW-1185">Reference proteome</keyword>
<evidence type="ECO:0000259" key="39">
    <source>
        <dbReference type="SMART" id="SM00014"/>
    </source>
</evidence>
<dbReference type="SMART" id="SM00014">
    <property type="entry name" value="acidPPc"/>
    <property type="match status" value="1"/>
</dbReference>
<evidence type="ECO:0000256" key="26">
    <source>
        <dbReference type="ARBA" id="ARBA00047320"/>
    </source>
</evidence>
<comment type="catalytic activity">
    <reaction evidence="2">
        <text>1,2-di-(9Z-octadecenoyl)-sn-glycero-3-phosphate + H2O = 1,2-di-(9Z-octadecenoyl)-sn-glycerol + phosphate</text>
        <dbReference type="Rhea" id="RHEA:43244"/>
        <dbReference type="ChEBI" id="CHEBI:15377"/>
        <dbReference type="ChEBI" id="CHEBI:43474"/>
        <dbReference type="ChEBI" id="CHEBI:52333"/>
        <dbReference type="ChEBI" id="CHEBI:74546"/>
    </reaction>
    <physiologicalReaction direction="left-to-right" evidence="2">
        <dbReference type="Rhea" id="RHEA:43245"/>
    </physiologicalReaction>
</comment>
<dbReference type="GO" id="GO:0045121">
    <property type="term" value="C:membrane raft"/>
    <property type="evidence" value="ECO:0007669"/>
    <property type="project" value="UniProtKB-SubCell"/>
</dbReference>
<evidence type="ECO:0000256" key="2">
    <source>
        <dbReference type="ARBA" id="ARBA00000980"/>
    </source>
</evidence>
<evidence type="ECO:0000256" key="19">
    <source>
        <dbReference type="ARBA" id="ARBA00022989"/>
    </source>
</evidence>
<comment type="function">
    <text evidence="30">Independently of this phosphatase activity may also function in the Wnt signaling pathway and the stabilization of beta-catenin/CTNNB1, thereby regulating cell proliferation, migration and differentiation in angiogenesis or yet in tumor growth. Also plays a role in integrin-mediated cell-cell adhesion in angiogenesis.</text>
</comment>
<keyword evidence="14" id="KW-1003">Cell membrane</keyword>
<keyword evidence="23" id="KW-0325">Glycoprotein</keyword>
<dbReference type="InterPro" id="IPR043216">
    <property type="entry name" value="PAP-like"/>
</dbReference>
<evidence type="ECO:0000256" key="33">
    <source>
        <dbReference type="ARBA" id="ARBA00075478"/>
    </source>
</evidence>
<dbReference type="EC" id="3.1.3.4" evidence="13"/>
<evidence type="ECO:0000256" key="11">
    <source>
        <dbReference type="ARBA" id="ARBA00005074"/>
    </source>
</evidence>
<keyword evidence="21" id="KW-0443">Lipid metabolism</keyword>
<evidence type="ECO:0000256" key="3">
    <source>
        <dbReference type="ARBA" id="ARBA00001180"/>
    </source>
</evidence>
<comment type="catalytic activity">
    <reaction evidence="28">
        <text>N-(9Z-octadecenoyl)-ethanolamine phosphate + H2O = N-(9Z-octadecenoyl) ethanolamine + phosphate</text>
        <dbReference type="Rhea" id="RHEA:62160"/>
        <dbReference type="ChEBI" id="CHEBI:15377"/>
        <dbReference type="ChEBI" id="CHEBI:43474"/>
        <dbReference type="ChEBI" id="CHEBI:71466"/>
        <dbReference type="ChEBI" id="CHEBI:145465"/>
    </reaction>
    <physiologicalReaction direction="left-to-right" evidence="28">
        <dbReference type="Rhea" id="RHEA:62161"/>
    </physiologicalReaction>
</comment>
<feature type="compositionally biased region" description="Basic and acidic residues" evidence="37">
    <location>
        <begin position="100"/>
        <end position="112"/>
    </location>
</feature>
<evidence type="ECO:0000256" key="7">
    <source>
        <dbReference type="ARBA" id="ARBA00004457"/>
    </source>
</evidence>
<dbReference type="GO" id="GO:0033116">
    <property type="term" value="C:endoplasmic reticulum-Golgi intermediate compartment membrane"/>
    <property type="evidence" value="ECO:0007669"/>
    <property type="project" value="UniProtKB-SubCell"/>
</dbReference>
<feature type="region of interest" description="Disordered" evidence="37">
    <location>
        <begin position="95"/>
        <end position="119"/>
    </location>
</feature>
<evidence type="ECO:0000256" key="23">
    <source>
        <dbReference type="ARBA" id="ARBA00023180"/>
    </source>
</evidence>
<comment type="catalytic activity">
    <reaction evidence="26">
        <text>a monoacyl-sn-glycero-3-phosphate + H2O = a monoacylglycerol + phosphate</text>
        <dbReference type="Rhea" id="RHEA:46736"/>
        <dbReference type="ChEBI" id="CHEBI:15377"/>
        <dbReference type="ChEBI" id="CHEBI:17408"/>
        <dbReference type="ChEBI" id="CHEBI:43474"/>
        <dbReference type="ChEBI" id="CHEBI:77589"/>
    </reaction>
    <physiologicalReaction direction="left-to-right" evidence="26">
        <dbReference type="Rhea" id="RHEA:46737"/>
    </physiologicalReaction>
</comment>
<dbReference type="Gene3D" id="1.20.144.10">
    <property type="entry name" value="Phosphatidic acid phosphatase type 2/haloperoxidase"/>
    <property type="match status" value="1"/>
</dbReference>
<gene>
    <name evidence="40" type="ORF">PLEPLA_LOCUS38120</name>
</gene>
<keyword evidence="15" id="KW-0597">Phosphoprotein</keyword>
<evidence type="ECO:0000256" key="8">
    <source>
        <dbReference type="ARBA" id="ARBA00004477"/>
    </source>
</evidence>
<evidence type="ECO:0000256" key="15">
    <source>
        <dbReference type="ARBA" id="ARBA00022553"/>
    </source>
</evidence>
<evidence type="ECO:0000256" key="1">
    <source>
        <dbReference type="ARBA" id="ARBA00000974"/>
    </source>
</evidence>
<evidence type="ECO:0000256" key="14">
    <source>
        <dbReference type="ARBA" id="ARBA00022475"/>
    </source>
</evidence>
<dbReference type="InterPro" id="IPR000326">
    <property type="entry name" value="PAP2/HPO"/>
</dbReference>
<evidence type="ECO:0000256" key="9">
    <source>
        <dbReference type="ARBA" id="ARBA00004554"/>
    </source>
</evidence>
<evidence type="ECO:0000313" key="40">
    <source>
        <dbReference type="EMBL" id="CAB1450431.1"/>
    </source>
</evidence>
<evidence type="ECO:0000256" key="5">
    <source>
        <dbReference type="ARBA" id="ARBA00004198"/>
    </source>
</evidence>
<feature type="domain" description="Phosphatidic acid phosphatase type 2/haloperoxidase" evidence="39">
    <location>
        <begin position="203"/>
        <end position="344"/>
    </location>
</feature>
<organism evidence="40 41">
    <name type="scientific">Pleuronectes platessa</name>
    <name type="common">European plaice</name>
    <dbReference type="NCBI Taxonomy" id="8262"/>
    <lineage>
        <taxon>Eukaryota</taxon>
        <taxon>Metazoa</taxon>
        <taxon>Chordata</taxon>
        <taxon>Craniata</taxon>
        <taxon>Vertebrata</taxon>
        <taxon>Euteleostomi</taxon>
        <taxon>Actinopterygii</taxon>
        <taxon>Neopterygii</taxon>
        <taxon>Teleostei</taxon>
        <taxon>Neoteleostei</taxon>
        <taxon>Acanthomorphata</taxon>
        <taxon>Carangaria</taxon>
        <taxon>Pleuronectiformes</taxon>
        <taxon>Pleuronectoidei</taxon>
        <taxon>Pleuronectidae</taxon>
        <taxon>Pleuronectes</taxon>
    </lineage>
</organism>
<evidence type="ECO:0000256" key="25">
    <source>
        <dbReference type="ARBA" id="ARBA00025707"/>
    </source>
</evidence>
<keyword evidence="17" id="KW-0378">Hydrolase</keyword>
<evidence type="ECO:0000256" key="12">
    <source>
        <dbReference type="ARBA" id="ARBA00008816"/>
    </source>
</evidence>
<evidence type="ECO:0000256" key="4">
    <source>
        <dbReference type="ARBA" id="ARBA00001611"/>
    </source>
</evidence>
<comment type="catalytic activity">
    <reaction evidence="4">
        <text>1,2-dihexadecanoyl-sn-glycero-3-phosphate + H2O = 1,2-dihexadecanoyl-sn-glycerol + phosphate</text>
        <dbReference type="Rhea" id="RHEA:43236"/>
        <dbReference type="ChEBI" id="CHEBI:15377"/>
        <dbReference type="ChEBI" id="CHEBI:43474"/>
        <dbReference type="ChEBI" id="CHEBI:72859"/>
        <dbReference type="ChEBI" id="CHEBI:82929"/>
    </reaction>
    <physiologicalReaction direction="left-to-right" evidence="4">
        <dbReference type="Rhea" id="RHEA:43237"/>
    </physiologicalReaction>
</comment>
<evidence type="ECO:0000256" key="21">
    <source>
        <dbReference type="ARBA" id="ARBA00023098"/>
    </source>
</evidence>
<feature type="transmembrane region" description="Helical" evidence="38">
    <location>
        <begin position="329"/>
        <end position="347"/>
    </location>
</feature>
<dbReference type="SUPFAM" id="SSF48317">
    <property type="entry name" value="Acid phosphatase/Vanadium-dependent haloperoxidase"/>
    <property type="match status" value="1"/>
</dbReference>
<evidence type="ECO:0000256" key="38">
    <source>
        <dbReference type="SAM" id="Phobius"/>
    </source>
</evidence>
<dbReference type="GO" id="GO:0006644">
    <property type="term" value="P:phospholipid metabolic process"/>
    <property type="evidence" value="ECO:0007669"/>
    <property type="project" value="InterPro"/>
</dbReference>
<evidence type="ECO:0000256" key="35">
    <source>
        <dbReference type="ARBA" id="ARBA00080707"/>
    </source>
</evidence>
<dbReference type="Pfam" id="PF01569">
    <property type="entry name" value="PAP2"/>
    <property type="match status" value="1"/>
</dbReference>
<dbReference type="GO" id="GO:0005789">
    <property type="term" value="C:endoplasmic reticulum membrane"/>
    <property type="evidence" value="ECO:0007669"/>
    <property type="project" value="UniProtKB-SubCell"/>
</dbReference>
<comment type="similarity">
    <text evidence="12">Belongs to the PA-phosphatase related phosphoesterase family.</text>
</comment>
<dbReference type="GO" id="GO:0016323">
    <property type="term" value="C:basolateral plasma membrane"/>
    <property type="evidence" value="ECO:0007669"/>
    <property type="project" value="UniProtKB-SubCell"/>
</dbReference>
<evidence type="ECO:0000256" key="37">
    <source>
        <dbReference type="SAM" id="MobiDB-lite"/>
    </source>
</evidence>
<evidence type="ECO:0000256" key="20">
    <source>
        <dbReference type="ARBA" id="ARBA00023034"/>
    </source>
</evidence>
<dbReference type="CDD" id="cd03384">
    <property type="entry name" value="PAP2_wunen"/>
    <property type="match status" value="1"/>
</dbReference>
<dbReference type="Proteomes" id="UP001153269">
    <property type="component" value="Unassembled WGS sequence"/>
</dbReference>
<evidence type="ECO:0000256" key="29">
    <source>
        <dbReference type="ARBA" id="ARBA00049314"/>
    </source>
</evidence>
<feature type="transmembrane region" description="Helical" evidence="38">
    <location>
        <begin position="155"/>
        <end position="174"/>
    </location>
</feature>
<evidence type="ECO:0000256" key="16">
    <source>
        <dbReference type="ARBA" id="ARBA00022692"/>
    </source>
</evidence>
<evidence type="ECO:0000256" key="34">
    <source>
        <dbReference type="ARBA" id="ARBA00080459"/>
    </source>
</evidence>
<comment type="subunit">
    <text evidence="31">Forms functional homodimers and homooligomers that are not required for substrate recognition and catalytic activity. Can also form heterooligomers with other PLPP2 and PLPP3. Interacts with CTNND1; negatively regulates the PLPP3-mediated stabilization of beta-catenin/CTNNB1.</text>
</comment>
<evidence type="ECO:0000256" key="10">
    <source>
        <dbReference type="ARBA" id="ARBA00004653"/>
    </source>
</evidence>
<feature type="transmembrane region" description="Helical" evidence="38">
    <location>
        <begin position="298"/>
        <end position="317"/>
    </location>
</feature>
<comment type="pathway">
    <text evidence="11">Lipid metabolism; phospholipid metabolism.</text>
</comment>
<comment type="caution">
    <text evidence="40">The sequence shown here is derived from an EMBL/GenBank/DDBJ whole genome shotgun (WGS) entry which is preliminary data.</text>
</comment>
<proteinExistence type="inferred from homology"/>
<keyword evidence="22 38" id="KW-0472">Membrane</keyword>
<keyword evidence="19 38" id="KW-1133">Transmembrane helix</keyword>
<comment type="catalytic activity">
    <reaction evidence="24">
        <text>an N-acylsphing-4-enine 1-phosphate + H2O = an N-acylsphing-4-enine + phosphate</text>
        <dbReference type="Rhea" id="RHEA:33743"/>
        <dbReference type="ChEBI" id="CHEBI:15377"/>
        <dbReference type="ChEBI" id="CHEBI:43474"/>
        <dbReference type="ChEBI" id="CHEBI:52639"/>
        <dbReference type="ChEBI" id="CHEBI:57674"/>
    </reaction>
    <physiologicalReaction direction="left-to-right" evidence="24">
        <dbReference type="Rhea" id="RHEA:33744"/>
    </physiologicalReaction>
</comment>
<comment type="pathway">
    <text evidence="25">Phospholipid metabolism.</text>
</comment>
<dbReference type="GO" id="GO:0046839">
    <property type="term" value="P:phospholipid dephosphorylation"/>
    <property type="evidence" value="ECO:0007669"/>
    <property type="project" value="TreeGrafter"/>
</dbReference>
<feature type="transmembrane region" description="Helical" evidence="38">
    <location>
        <begin position="26"/>
        <end position="45"/>
    </location>
</feature>
<accession>A0A9N7VLC2</accession>
<dbReference type="AlphaFoldDB" id="A0A9N7VLC2"/>
<feature type="transmembrane region" description="Helical" evidence="38">
    <location>
        <begin position="268"/>
        <end position="286"/>
    </location>
</feature>
<evidence type="ECO:0000256" key="28">
    <source>
        <dbReference type="ARBA" id="ARBA00048010"/>
    </source>
</evidence>
<comment type="catalytic activity">
    <reaction evidence="27">
        <text>N-(octanoyl)-sphing-4-enine-1-phosphate + H2O = N-octanoylsphing-4-enine + phosphate</text>
        <dbReference type="Rhea" id="RHEA:62040"/>
        <dbReference type="ChEBI" id="CHEBI:15377"/>
        <dbReference type="ChEBI" id="CHEBI:43474"/>
        <dbReference type="ChEBI" id="CHEBI:45815"/>
        <dbReference type="ChEBI" id="CHEBI:85376"/>
    </reaction>
    <physiologicalReaction direction="left-to-right" evidence="27">
        <dbReference type="Rhea" id="RHEA:62041"/>
    </physiologicalReaction>
</comment>
<comment type="catalytic activity">
    <reaction evidence="29">
        <text>sphing-4-enine 1-phosphate + H2O = sphing-4-enine + phosphate</text>
        <dbReference type="Rhea" id="RHEA:27518"/>
        <dbReference type="ChEBI" id="CHEBI:15377"/>
        <dbReference type="ChEBI" id="CHEBI:43474"/>
        <dbReference type="ChEBI" id="CHEBI:57756"/>
        <dbReference type="ChEBI" id="CHEBI:60119"/>
    </reaction>
    <physiologicalReaction direction="left-to-right" evidence="29">
        <dbReference type="Rhea" id="RHEA:27519"/>
    </physiologicalReaction>
</comment>
<evidence type="ECO:0000256" key="24">
    <source>
        <dbReference type="ARBA" id="ARBA00023977"/>
    </source>
</evidence>
<dbReference type="GO" id="GO:0000139">
    <property type="term" value="C:Golgi membrane"/>
    <property type="evidence" value="ECO:0007669"/>
    <property type="project" value="UniProtKB-SubCell"/>
</dbReference>
<evidence type="ECO:0000313" key="41">
    <source>
        <dbReference type="Proteomes" id="UP001153269"/>
    </source>
</evidence>
<dbReference type="FunFam" id="1.20.144.10:FF:000013">
    <property type="entry name" value="Phospholipid phosphatase 3"/>
    <property type="match status" value="1"/>
</dbReference>